<evidence type="ECO:0000313" key="2">
    <source>
        <dbReference type="Proteomes" id="UP000003781"/>
    </source>
</evidence>
<dbReference type="EMBL" id="AAXW01000005">
    <property type="protein sequence ID" value="EAZ92565.1"/>
    <property type="molecule type" value="Genomic_DNA"/>
</dbReference>
<dbReference type="GO" id="GO:0030638">
    <property type="term" value="P:polyketide metabolic process"/>
    <property type="evidence" value="ECO:0007669"/>
    <property type="project" value="InterPro"/>
</dbReference>
<dbReference type="RefSeq" id="WP_008274129.1">
    <property type="nucleotide sequence ID" value="NZ_AAXW01000005.1"/>
</dbReference>
<dbReference type="Proteomes" id="UP000003781">
    <property type="component" value="Unassembled WGS sequence"/>
</dbReference>
<dbReference type="InterPro" id="IPR009959">
    <property type="entry name" value="Cyclase_SnoaL-like"/>
</dbReference>
<evidence type="ECO:0000313" key="1">
    <source>
        <dbReference type="EMBL" id="EAZ92565.1"/>
    </source>
</evidence>
<proteinExistence type="predicted"/>
<dbReference type="SUPFAM" id="SSF54427">
    <property type="entry name" value="NTF2-like"/>
    <property type="match status" value="1"/>
</dbReference>
<protein>
    <submittedName>
        <fullName evidence="1">Pathogenesis related protein-like</fullName>
    </submittedName>
</protein>
<reference evidence="1 2" key="1">
    <citation type="submission" date="2007-03" db="EMBL/GenBank/DDBJ databases">
        <authorList>
            <person name="Stal L."/>
            <person name="Ferriera S."/>
            <person name="Johnson J."/>
            <person name="Kravitz S."/>
            <person name="Beeson K."/>
            <person name="Sutton G."/>
            <person name="Rogers Y.-H."/>
            <person name="Friedman R."/>
            <person name="Frazier M."/>
            <person name="Venter J.C."/>
        </authorList>
    </citation>
    <scope>NUCLEOTIDE SEQUENCE [LARGE SCALE GENOMIC DNA]</scope>
    <source>
        <strain evidence="1 2">CCY0110</strain>
    </source>
</reference>
<gene>
    <name evidence="1" type="ORF">CY0110_23401</name>
</gene>
<dbReference type="InterPro" id="IPR032710">
    <property type="entry name" value="NTF2-like_dom_sf"/>
</dbReference>
<name>A3ILB4_9CHRO</name>
<dbReference type="AlphaFoldDB" id="A3ILB4"/>
<accession>A3ILB4</accession>
<dbReference type="PANTHER" id="PTHR31723:SF10">
    <property type="entry name" value="PATHOGEN-RELATED PROTEIN"/>
    <property type="match status" value="1"/>
</dbReference>
<dbReference type="Gene3D" id="3.10.450.50">
    <property type="match status" value="1"/>
</dbReference>
<organism evidence="1 2">
    <name type="scientific">Crocosphaera chwakensis CCY0110</name>
    <dbReference type="NCBI Taxonomy" id="391612"/>
    <lineage>
        <taxon>Bacteria</taxon>
        <taxon>Bacillati</taxon>
        <taxon>Cyanobacteriota</taxon>
        <taxon>Cyanophyceae</taxon>
        <taxon>Oscillatoriophycideae</taxon>
        <taxon>Chroococcales</taxon>
        <taxon>Aphanothecaceae</taxon>
        <taxon>Crocosphaera</taxon>
        <taxon>Crocosphaera chwakensis</taxon>
    </lineage>
</organism>
<dbReference type="InterPro" id="IPR053218">
    <property type="entry name" value="Pathogen-related_defense"/>
</dbReference>
<dbReference type="Pfam" id="PF07366">
    <property type="entry name" value="SnoaL"/>
    <property type="match status" value="1"/>
</dbReference>
<dbReference type="PANTHER" id="PTHR31723">
    <property type="entry name" value="PATHOGENESIS-RELATED FAMILY PROTEIN"/>
    <property type="match status" value="1"/>
</dbReference>
<keyword evidence="2" id="KW-1185">Reference proteome</keyword>
<comment type="caution">
    <text evidence="1">The sequence shown here is derived from an EMBL/GenBank/DDBJ whole genome shotgun (WGS) entry which is preliminary data.</text>
</comment>
<dbReference type="eggNOG" id="COG5485">
    <property type="taxonomic scope" value="Bacteria"/>
</dbReference>
<dbReference type="OrthoDB" id="448312at2"/>
<sequence>MSKDHNADLPLWVQDRNTVLDHDEGVKWRNGEKPDYSHTDQYLHQESKYNHAPGSLEAIAQNLVRTFEMEASHKADPQQWLSIVTDKFQMSSNGGPIYSAQDVSDQGTYNLFIDKTPGYDPNAENFESSFDLFHKAFPNGFLWELIEVLSGPPNVTFKWRHWGTFSGPYKDHQPTGETIEIRGMSVAKVTDDLKILSVEHYFDNSTFLKKLTSGCPVAH</sequence>